<dbReference type="Proteomes" id="UP000288859">
    <property type="component" value="Unassembled WGS sequence"/>
</dbReference>
<dbReference type="GO" id="GO:0006270">
    <property type="term" value="P:DNA replication initiation"/>
    <property type="evidence" value="ECO:0007669"/>
    <property type="project" value="InterPro"/>
</dbReference>
<feature type="compositionally biased region" description="Low complexity" evidence="2">
    <location>
        <begin position="91"/>
        <end position="106"/>
    </location>
</feature>
<feature type="region of interest" description="Disordered" evidence="2">
    <location>
        <begin position="754"/>
        <end position="785"/>
    </location>
</feature>
<feature type="domain" description="Zinc finger Mcm10/DnaG-type" evidence="3">
    <location>
        <begin position="484"/>
        <end position="529"/>
    </location>
</feature>
<dbReference type="VEuPathDB" id="FungiDB:PV10_02922"/>
<evidence type="ECO:0000259" key="3">
    <source>
        <dbReference type="Pfam" id="PF09329"/>
    </source>
</evidence>
<comment type="caution">
    <text evidence="4">The sequence shown here is derived from an EMBL/GenBank/DDBJ whole genome shotgun (WGS) entry which is preliminary data.</text>
</comment>
<dbReference type="Pfam" id="PF09329">
    <property type="entry name" value="zf-primase"/>
    <property type="match status" value="1"/>
</dbReference>
<feature type="region of interest" description="Disordered" evidence="2">
    <location>
        <begin position="155"/>
        <end position="211"/>
    </location>
</feature>
<feature type="region of interest" description="Disordered" evidence="2">
    <location>
        <begin position="660"/>
        <end position="687"/>
    </location>
</feature>
<comment type="similarity">
    <text evidence="1">Belongs to the MCM10 family.</text>
</comment>
<evidence type="ECO:0000313" key="5">
    <source>
        <dbReference type="Proteomes" id="UP000288859"/>
    </source>
</evidence>
<dbReference type="AlphaFoldDB" id="A0A438MVD7"/>
<dbReference type="PANTHER" id="PTHR13454:SF11">
    <property type="entry name" value="PROTEIN MCM10 HOMOLOG"/>
    <property type="match status" value="1"/>
</dbReference>
<dbReference type="GO" id="GO:0003688">
    <property type="term" value="F:DNA replication origin binding"/>
    <property type="evidence" value="ECO:0007669"/>
    <property type="project" value="TreeGrafter"/>
</dbReference>
<dbReference type="OrthoDB" id="273123at2759"/>
<proteinExistence type="inferred from homology"/>
<feature type="compositionally biased region" description="Acidic residues" evidence="2">
    <location>
        <begin position="776"/>
        <end position="785"/>
    </location>
</feature>
<dbReference type="InterPro" id="IPR012340">
    <property type="entry name" value="NA-bd_OB-fold"/>
</dbReference>
<dbReference type="EMBL" id="NAJM01000045">
    <property type="protein sequence ID" value="RVX67722.1"/>
    <property type="molecule type" value="Genomic_DNA"/>
</dbReference>
<feature type="region of interest" description="Disordered" evidence="2">
    <location>
        <begin position="1"/>
        <end position="23"/>
    </location>
</feature>
<feature type="region of interest" description="Disordered" evidence="2">
    <location>
        <begin position="87"/>
        <end position="139"/>
    </location>
</feature>
<dbReference type="GO" id="GO:0043596">
    <property type="term" value="C:nuclear replication fork"/>
    <property type="evidence" value="ECO:0007669"/>
    <property type="project" value="TreeGrafter"/>
</dbReference>
<evidence type="ECO:0000313" key="4">
    <source>
        <dbReference type="EMBL" id="RVX67722.1"/>
    </source>
</evidence>
<organism evidence="4 5">
    <name type="scientific">Exophiala mesophila</name>
    <name type="common">Black yeast-like fungus</name>
    <dbReference type="NCBI Taxonomy" id="212818"/>
    <lineage>
        <taxon>Eukaryota</taxon>
        <taxon>Fungi</taxon>
        <taxon>Dikarya</taxon>
        <taxon>Ascomycota</taxon>
        <taxon>Pezizomycotina</taxon>
        <taxon>Eurotiomycetes</taxon>
        <taxon>Chaetothyriomycetidae</taxon>
        <taxon>Chaetothyriales</taxon>
        <taxon>Herpotrichiellaceae</taxon>
        <taxon>Exophiala</taxon>
    </lineage>
</organism>
<feature type="compositionally biased region" description="Low complexity" evidence="2">
    <location>
        <begin position="156"/>
        <end position="166"/>
    </location>
</feature>
<sequence>MSNEVAWPPRSPRAALLSSPSGRKKYEILQASPNKRKANTPSLLDRLRAARNVDTSTTLDDVEEVEEDEEILQLKLEAIEARLKLKKLQQSKKTATPSRTSSRQPSSPDPETERHPGVEVAVSPVRRTLQPSLPKSPSRVILGIDKGLRAADVSLRRANTTAGTTRRAQDSSITNYERPSSQSSTFHRPRSDVSSQAANTGRPKSTFSERMSLARAKENITNSRRQEIAQNRQKSFKVDQTEIETYQLAAEEQKSRTGQRSPTKPHRNVEYSREDILQAAERGRTGANLKKARSTPNIREAQSYDDQGEDTIKGDATLFEGFSQLHLASRILPYSFLKRTLPTDKYSIYKIPDLLRDVKSPSFELPESVCDFVVFGIIASKSGAMDQKTRGPDHTTAPSNDWERKWDDGSQNQQRFMALTLTDLKWTIDLYLFGTALPRYHRLSPGTVVAILNPGIRPPRSGRSDTGAFTLSLNAGEDTVLEIGTARDLGHCKTLKKDGKECGSWVDASKTEICEWHLNAQLQRTTSQRMGVNTGTNGFGGSGNGGRNYLDSAFRGGGGGGKNNGLKPLKEGQRYDRDTQSHFFISRSHHPDGGAAAASAIRVENNPFGNTGQLDRDKNSRIRKQMAAKAREREIAKQLGSLNNTHGFGGAGAEYLRQKAKTATDNDDDDSNLKGKARQSHSRIRPIPASQILSPTDSATGIETGTRSHRSALASRANILSAGSGTNANGKRTAQDVRLSPVKKTRFITDKGIREAGRESLGSAPVKNGIHHHVDDSDDDELEIV</sequence>
<protein>
    <recommendedName>
        <fullName evidence="3">Zinc finger Mcm10/DnaG-type domain-containing protein</fullName>
    </recommendedName>
</protein>
<dbReference type="InterPro" id="IPR015408">
    <property type="entry name" value="Znf_Mcm10/DnaG"/>
</dbReference>
<dbReference type="PANTHER" id="PTHR13454">
    <property type="entry name" value="PROTEIN MCM10 HOMOLOG"/>
    <property type="match status" value="1"/>
</dbReference>
<dbReference type="Gene3D" id="2.40.50.140">
    <property type="entry name" value="Nucleic acid-binding proteins"/>
    <property type="match status" value="1"/>
</dbReference>
<evidence type="ECO:0000256" key="2">
    <source>
        <dbReference type="SAM" id="MobiDB-lite"/>
    </source>
</evidence>
<feature type="compositionally biased region" description="Polar residues" evidence="2">
    <location>
        <begin position="170"/>
        <end position="209"/>
    </location>
</feature>
<name>A0A438MVD7_EXOME</name>
<reference evidence="4 5" key="1">
    <citation type="submission" date="2017-03" db="EMBL/GenBank/DDBJ databases">
        <title>Genomes of endolithic fungi from Antarctica.</title>
        <authorList>
            <person name="Coleine C."/>
            <person name="Masonjones S."/>
            <person name="Stajich J.E."/>
        </authorList>
    </citation>
    <scope>NUCLEOTIDE SEQUENCE [LARGE SCALE GENOMIC DNA]</scope>
    <source>
        <strain evidence="4 5">CCFEE 6314</strain>
    </source>
</reference>
<feature type="region of interest" description="Disordered" evidence="2">
    <location>
        <begin position="250"/>
        <end position="269"/>
    </location>
</feature>
<feature type="region of interest" description="Disordered" evidence="2">
    <location>
        <begin position="384"/>
        <end position="407"/>
    </location>
</feature>
<dbReference type="GO" id="GO:0003697">
    <property type="term" value="F:single-stranded DNA binding"/>
    <property type="evidence" value="ECO:0007669"/>
    <property type="project" value="InterPro"/>
</dbReference>
<gene>
    <name evidence="4" type="ORF">B0A52_07845</name>
</gene>
<feature type="region of interest" description="Disordered" evidence="2">
    <location>
        <begin position="286"/>
        <end position="309"/>
    </location>
</feature>
<evidence type="ECO:0000256" key="1">
    <source>
        <dbReference type="ARBA" id="ARBA00009679"/>
    </source>
</evidence>
<feature type="compositionally biased region" description="Basic residues" evidence="2">
    <location>
        <begin position="675"/>
        <end position="684"/>
    </location>
</feature>
<dbReference type="InterPro" id="IPR040184">
    <property type="entry name" value="Mcm10"/>
</dbReference>
<accession>A0A438MVD7</accession>